<organism evidence="1 2">
    <name type="scientific">Mucilaginibacter defluvii</name>
    <dbReference type="NCBI Taxonomy" id="1196019"/>
    <lineage>
        <taxon>Bacteria</taxon>
        <taxon>Pseudomonadati</taxon>
        <taxon>Bacteroidota</taxon>
        <taxon>Sphingobacteriia</taxon>
        <taxon>Sphingobacteriales</taxon>
        <taxon>Sphingobacteriaceae</taxon>
        <taxon>Mucilaginibacter</taxon>
    </lineage>
</organism>
<sequence>MNTLIRYGKTNLKTILAITLMAISTLDASAQKDVVVNAFKKYGLDQSMLDPMNLRLPTDRTFELKESTTTAGKTKVLIANFNPAASGREQWKVVSVDGKTPSLYESNTFRNARKKPTVDKAVETSFKIESETADNLVISYKLDAASIPKDAGFLKDCRASLTIDLKTKELQQQQIINEKPVKIGALTADRFQITTNYSFDKISKRYLPLKDALNMEAKFLGRAVTTQVETVYSNYSNAR</sequence>
<accession>A0ABP9FWD1</accession>
<gene>
    <name evidence="1" type="ORF">GCM10023313_23990</name>
</gene>
<evidence type="ECO:0000313" key="1">
    <source>
        <dbReference type="EMBL" id="GAA4919538.1"/>
    </source>
</evidence>
<keyword evidence="2" id="KW-1185">Reference proteome</keyword>
<comment type="caution">
    <text evidence="1">The sequence shown here is derived from an EMBL/GenBank/DDBJ whole genome shotgun (WGS) entry which is preliminary data.</text>
</comment>
<dbReference type="EMBL" id="BAABJI010000002">
    <property type="protein sequence ID" value="GAA4919538.1"/>
    <property type="molecule type" value="Genomic_DNA"/>
</dbReference>
<name>A0ABP9FWD1_9SPHI</name>
<protein>
    <submittedName>
        <fullName evidence="1">Uncharacterized protein</fullName>
    </submittedName>
</protein>
<reference evidence="2" key="1">
    <citation type="journal article" date="2019" name="Int. J. Syst. Evol. Microbiol.">
        <title>The Global Catalogue of Microorganisms (GCM) 10K type strain sequencing project: providing services to taxonomists for standard genome sequencing and annotation.</title>
        <authorList>
            <consortium name="The Broad Institute Genomics Platform"/>
            <consortium name="The Broad Institute Genome Sequencing Center for Infectious Disease"/>
            <person name="Wu L."/>
            <person name="Ma J."/>
        </authorList>
    </citation>
    <scope>NUCLEOTIDE SEQUENCE [LARGE SCALE GENOMIC DNA]</scope>
    <source>
        <strain evidence="2">JCM 18283</strain>
    </source>
</reference>
<dbReference type="RefSeq" id="WP_345331447.1">
    <property type="nucleotide sequence ID" value="NZ_BAABJI010000002.1"/>
</dbReference>
<proteinExistence type="predicted"/>
<dbReference type="Proteomes" id="UP001501436">
    <property type="component" value="Unassembled WGS sequence"/>
</dbReference>
<evidence type="ECO:0000313" key="2">
    <source>
        <dbReference type="Proteomes" id="UP001501436"/>
    </source>
</evidence>